<dbReference type="SMART" id="SM00487">
    <property type="entry name" value="DEXDc"/>
    <property type="match status" value="1"/>
</dbReference>
<comment type="catalytic activity">
    <reaction evidence="11">
        <text>Couples ATP hydrolysis with the unwinding of duplex DNA by translocating in the 3'-5' direction.</text>
        <dbReference type="EC" id="5.6.2.4"/>
    </reaction>
</comment>
<feature type="compositionally biased region" description="Low complexity" evidence="13">
    <location>
        <begin position="652"/>
        <end position="662"/>
    </location>
</feature>
<feature type="region of interest" description="Disordered" evidence="13">
    <location>
        <begin position="41"/>
        <end position="109"/>
    </location>
</feature>
<feature type="compositionally biased region" description="Gly residues" evidence="13">
    <location>
        <begin position="1620"/>
        <end position="1641"/>
    </location>
</feature>
<dbReference type="PANTHER" id="PTHR13710">
    <property type="entry name" value="DNA HELICASE RECQ FAMILY MEMBER"/>
    <property type="match status" value="1"/>
</dbReference>
<feature type="compositionally biased region" description="Basic and acidic residues" evidence="13">
    <location>
        <begin position="201"/>
        <end position="212"/>
    </location>
</feature>
<keyword evidence="10" id="KW-0539">Nucleus</keyword>
<dbReference type="SMART" id="SM00490">
    <property type="entry name" value="HELICc"/>
    <property type="match status" value="1"/>
</dbReference>
<feature type="compositionally biased region" description="Polar residues" evidence="13">
    <location>
        <begin position="42"/>
        <end position="52"/>
    </location>
</feature>
<dbReference type="CDD" id="cd17920">
    <property type="entry name" value="DEXHc_RecQ"/>
    <property type="match status" value="1"/>
</dbReference>
<evidence type="ECO:0000256" key="6">
    <source>
        <dbReference type="ARBA" id="ARBA00022806"/>
    </source>
</evidence>
<dbReference type="InterPro" id="IPR004589">
    <property type="entry name" value="DNA_helicase_ATP-dep_RecQ"/>
</dbReference>
<comment type="caution">
    <text evidence="17">The sequence shown here is derived from an EMBL/GenBank/DDBJ whole genome shotgun (WGS) entry which is preliminary data.</text>
</comment>
<feature type="compositionally biased region" description="Low complexity" evidence="13">
    <location>
        <begin position="1674"/>
        <end position="1688"/>
    </location>
</feature>
<dbReference type="FunFam" id="3.40.50.300:FF:001975">
    <property type="entry name" value="ATP-dependent DNA helicase"/>
    <property type="match status" value="1"/>
</dbReference>
<dbReference type="FunFam" id="3.40.50.300:FF:000537">
    <property type="entry name" value="Bloom syndrome RecQ-like helicase"/>
    <property type="match status" value="1"/>
</dbReference>
<dbReference type="GO" id="GO:0005737">
    <property type="term" value="C:cytoplasm"/>
    <property type="evidence" value="ECO:0007669"/>
    <property type="project" value="TreeGrafter"/>
</dbReference>
<evidence type="ECO:0000256" key="9">
    <source>
        <dbReference type="ARBA" id="ARBA00023235"/>
    </source>
</evidence>
<feature type="region of interest" description="Disordered" evidence="13">
    <location>
        <begin position="401"/>
        <end position="469"/>
    </location>
</feature>
<comment type="cofactor">
    <cofactor evidence="1">
        <name>Zn(2+)</name>
        <dbReference type="ChEBI" id="CHEBI:29105"/>
    </cofactor>
</comment>
<evidence type="ECO:0000256" key="8">
    <source>
        <dbReference type="ARBA" id="ARBA00023125"/>
    </source>
</evidence>
<feature type="domain" description="Helicase C-terminal" evidence="16">
    <location>
        <begin position="1054"/>
        <end position="1204"/>
    </location>
</feature>
<evidence type="ECO:0000256" key="11">
    <source>
        <dbReference type="ARBA" id="ARBA00034617"/>
    </source>
</evidence>
<protein>
    <recommendedName>
        <fullName evidence="12">DNA 3'-5' helicase</fullName>
        <ecNumber evidence="12">5.6.2.4</ecNumber>
    </recommendedName>
</protein>
<dbReference type="SUPFAM" id="SSF52540">
    <property type="entry name" value="P-loop containing nucleoside triphosphate hydrolases"/>
    <property type="match status" value="1"/>
</dbReference>
<evidence type="ECO:0000256" key="2">
    <source>
        <dbReference type="ARBA" id="ARBA00004123"/>
    </source>
</evidence>
<dbReference type="InterPro" id="IPR027417">
    <property type="entry name" value="P-loop_NTPase"/>
</dbReference>
<feature type="compositionally biased region" description="Polar residues" evidence="13">
    <location>
        <begin position="376"/>
        <end position="385"/>
    </location>
</feature>
<dbReference type="InterPro" id="IPR036388">
    <property type="entry name" value="WH-like_DNA-bd_sf"/>
</dbReference>
<feature type="compositionally biased region" description="Basic and acidic residues" evidence="13">
    <location>
        <begin position="1648"/>
        <end position="1662"/>
    </location>
</feature>
<dbReference type="GO" id="GO:0005634">
    <property type="term" value="C:nucleus"/>
    <property type="evidence" value="ECO:0007669"/>
    <property type="project" value="UniProtKB-SubCell"/>
</dbReference>
<dbReference type="Pfam" id="PF00271">
    <property type="entry name" value="Helicase_C"/>
    <property type="match status" value="1"/>
</dbReference>
<feature type="compositionally biased region" description="Low complexity" evidence="13">
    <location>
        <begin position="1714"/>
        <end position="1777"/>
    </location>
</feature>
<dbReference type="InterPro" id="IPR036390">
    <property type="entry name" value="WH_DNA-bd_sf"/>
</dbReference>
<feature type="compositionally biased region" description="Polar residues" evidence="13">
    <location>
        <begin position="787"/>
        <end position="796"/>
    </location>
</feature>
<evidence type="ECO:0000259" key="15">
    <source>
        <dbReference type="PROSITE" id="PS51192"/>
    </source>
</evidence>
<dbReference type="GO" id="GO:0009378">
    <property type="term" value="F:four-way junction helicase activity"/>
    <property type="evidence" value="ECO:0007669"/>
    <property type="project" value="TreeGrafter"/>
</dbReference>
<gene>
    <name evidence="17" type="ORF">B0T17DRAFT_343576</name>
</gene>
<evidence type="ECO:0000259" key="14">
    <source>
        <dbReference type="PROSITE" id="PS50967"/>
    </source>
</evidence>
<keyword evidence="4" id="KW-0547">Nucleotide-binding</keyword>
<dbReference type="InterPro" id="IPR014001">
    <property type="entry name" value="Helicase_ATP-bd"/>
</dbReference>
<dbReference type="PROSITE" id="PS00690">
    <property type="entry name" value="DEAH_ATP_HELICASE"/>
    <property type="match status" value="1"/>
</dbReference>
<dbReference type="InterPro" id="IPR002464">
    <property type="entry name" value="DNA/RNA_helicase_DEAH_CS"/>
</dbReference>
<dbReference type="Pfam" id="PF09382">
    <property type="entry name" value="RQC"/>
    <property type="match status" value="1"/>
</dbReference>
<proteinExistence type="inferred from homology"/>
<dbReference type="PROSITE" id="PS50967">
    <property type="entry name" value="HRDC"/>
    <property type="match status" value="1"/>
</dbReference>
<dbReference type="GO" id="GO:0043138">
    <property type="term" value="F:3'-5' DNA helicase activity"/>
    <property type="evidence" value="ECO:0007669"/>
    <property type="project" value="UniProtKB-EC"/>
</dbReference>
<dbReference type="InterPro" id="IPR018982">
    <property type="entry name" value="RQC_domain"/>
</dbReference>
<name>A0AA40BYH8_9PEZI</name>
<dbReference type="GO" id="GO:0005524">
    <property type="term" value="F:ATP binding"/>
    <property type="evidence" value="ECO:0007669"/>
    <property type="project" value="UniProtKB-KW"/>
</dbReference>
<dbReference type="NCBIfam" id="TIGR00614">
    <property type="entry name" value="recQ_fam"/>
    <property type="match status" value="1"/>
</dbReference>
<evidence type="ECO:0000256" key="10">
    <source>
        <dbReference type="ARBA" id="ARBA00023242"/>
    </source>
</evidence>
<dbReference type="GO" id="GO:0005694">
    <property type="term" value="C:chromosome"/>
    <property type="evidence" value="ECO:0007669"/>
    <property type="project" value="TreeGrafter"/>
</dbReference>
<comment type="similarity">
    <text evidence="3">Belongs to the helicase family. RecQ subfamily.</text>
</comment>
<dbReference type="InterPro" id="IPR032284">
    <property type="entry name" value="RecQ_Zn-bd"/>
</dbReference>
<accession>A0AA40BYH8</accession>
<feature type="compositionally biased region" description="Low complexity" evidence="13">
    <location>
        <begin position="248"/>
        <end position="268"/>
    </location>
</feature>
<sequence length="1777" mass="195700">MTRNNLDVNLQWLERNKTLLVPPVGPPFPPVAVAAIAHDSLDNSPSTQSNPQHPAVQRHRSTLPKPSVTNDAQFSERQQKKDATEVVATDQVMARASSNSNSGSKRPSMITKPLEKQQQQLLTPASTTDIGPLQRAYSASLARDSPSAAPRSRNKPPTPAVVQSRRTYSPKLTPVGADDPFSDAVDLTEDNDGSSSVVGFGDDKRLWRDDYARQPPPQGKRSKTIEGDDEESFLDIGDLIGVDKRTLPRSASTQPPTSSQNSSRSTQNFRDKSRVPVAVVEAAENTDAVKSTPRHRCMQTPKRESPESSLELSSRKRKSIASPDRIENASEDELSNLHELGTRPKRARKADVVLDSEDEFSTPSTCASLAAPGLGSDTSDGYKTNTKPMDLDDGAFVMETPSKAPPKTPTSKIIWGSSQSSLEDAEDAGDAEQEEHSEAIEDTADPADLTNQNQNFNGTPEKETSQNSDIERNKNLLKLLLEKPSVLEGQMRSIDAKLQENQDEFVICLRDSAPREERDRIRSRRYPLLHQQAALQRILDELNTYKHLSGQRESILAKLIEAYGQNREIPEDEIRLDSLSKEVQAQEQLVIACLITAGIEDLDFLMDHNHSMALPDSPTPVLFATQPTRTAISSLSQQSKLTSESISQFIPQTQRPQADQQQSRLSQTRKLMPPPSLPFPPECEPPEPPRQDRGRVDNAADVSFMDIDDDSLFDDDDAFSDLETPILTASTSMVATQRQSPVRAVEIQSRDYFNEYSDEAEMIAAAEDFERQRSLSVPVSDRHRTRSVLSEASGNTAPPVKPRPAAKRAPSSQPRASIPPDLMKFPWSADVRRALKDRFRMSGFRHNQLEAINATLKGNDAFVLMPTGGGKSLCYQLPAMINTGKTRGITIVISPLLSLMQDQVEHMKALNIQAESFNGEMAPDLRRHALEVFDHDNPEHTLQLLYVTPEMVNKSQAFVSGMTKLYQKKKLARIVIDEAHCVSQWGHDFRPDYKALGEVRRKFPGIPVMALTATATENVILDVKHNLNMDDCEVFSQSFNRPNLYYEVRMKESNIVARMADLINDKYPGMTGIIYTLSRNSAESIAAKLRSKHGIQAHHYHASIPSQQKNQIQKDWQAGKIKVVVATIAFGMGIDKPDVRFVIHQHIPKSLEGYYQETGRAGRDGKPSDCYLYFAYGDIQVLRRMISDGDGDQQQIERQTDMLNRVVSFCENRHACRRVEILRYFGESFDPSLCKGACDNCQTGRVNGTVEMEDFTDYAVALLEIVRSEGSLTLGRLVDILTGKKAKEFEHIRHFGIAKGVKSHEIQRIIIALSAEGALDEDNKVNKKVNIAITYYALGRKAQLYLGGNQKLKMAVQRGGGPARPNKRGRATPLDDIGPSNTLAPSQARRPPPSTNISSPIRAAPKKVKSRPGVPPGVCGSNEVSDEEPSGKMHANGYEKDDFTVSDIEEDAFEPMPAQRRPPAQRQRTLQELRPSISQQSQLNEASLDEVHQEVISAFVEKAKEYEEQLRTKHNLRRALFTRQQYCEMAKRWTTNLSQMYSIQDIERDKVDAYGAKFLPILRMFHARYKEMMYAQPSQTSRTVSGNHDVVNLISSDEEFSGGDDEEEDEEEVLESSRFFGGGGSGNASGNASGSGSGPVRGGFNNMSEKDSSAARAWHERFQMLNSQSANKQSSTTASGSHRSSSGSGWKGGGGKKSWKKASGSRGGAGGSSSHGRGAASSGGVTKRKSSSGGSRRAGSVAGSTSGATRGGKSTSSRGFGAAKKSAGSSGIATMPI</sequence>
<evidence type="ECO:0000259" key="16">
    <source>
        <dbReference type="PROSITE" id="PS51194"/>
    </source>
</evidence>
<evidence type="ECO:0000256" key="4">
    <source>
        <dbReference type="ARBA" id="ARBA00022741"/>
    </source>
</evidence>
<dbReference type="InterPro" id="IPR011545">
    <property type="entry name" value="DEAD/DEAH_box_helicase_dom"/>
</dbReference>
<feature type="compositionally biased region" description="Pro residues" evidence="13">
    <location>
        <begin position="672"/>
        <end position="686"/>
    </location>
</feature>
<dbReference type="GO" id="GO:0003677">
    <property type="term" value="F:DNA binding"/>
    <property type="evidence" value="ECO:0007669"/>
    <property type="project" value="UniProtKB-KW"/>
</dbReference>
<feature type="domain" description="Helicase ATP-binding" evidence="15">
    <location>
        <begin position="852"/>
        <end position="1033"/>
    </location>
</feature>
<evidence type="ECO:0000256" key="7">
    <source>
        <dbReference type="ARBA" id="ARBA00022840"/>
    </source>
</evidence>
<feature type="compositionally biased region" description="Polar residues" evidence="13">
    <location>
        <begin position="634"/>
        <end position="651"/>
    </location>
</feature>
<dbReference type="CDD" id="cd18794">
    <property type="entry name" value="SF2_C_RecQ"/>
    <property type="match status" value="1"/>
</dbReference>
<feature type="compositionally biased region" description="Acidic residues" evidence="13">
    <location>
        <begin position="423"/>
        <end position="433"/>
    </location>
</feature>
<feature type="region of interest" description="Disordered" evidence="13">
    <location>
        <begin position="773"/>
        <end position="820"/>
    </location>
</feature>
<keyword evidence="8" id="KW-0238">DNA-binding</keyword>
<evidence type="ECO:0000256" key="3">
    <source>
        <dbReference type="ARBA" id="ARBA00005446"/>
    </source>
</evidence>
<dbReference type="EC" id="5.6.2.4" evidence="12"/>
<feature type="compositionally biased region" description="Low complexity" evidence="13">
    <location>
        <begin position="807"/>
        <end position="816"/>
    </location>
</feature>
<dbReference type="Pfam" id="PF16124">
    <property type="entry name" value="RecQ_Zn_bind"/>
    <property type="match status" value="1"/>
</dbReference>
<feature type="compositionally biased region" description="Basic and acidic residues" evidence="13">
    <location>
        <begin position="687"/>
        <end position="696"/>
    </location>
</feature>
<comment type="subcellular location">
    <subcellularLocation>
        <location evidence="2">Nucleus</location>
    </subcellularLocation>
</comment>
<feature type="region of interest" description="Disordered" evidence="13">
    <location>
        <begin position="1596"/>
        <end position="1777"/>
    </location>
</feature>
<evidence type="ECO:0000256" key="13">
    <source>
        <dbReference type="SAM" id="MobiDB-lite"/>
    </source>
</evidence>
<evidence type="ECO:0000256" key="12">
    <source>
        <dbReference type="ARBA" id="ARBA00034808"/>
    </source>
</evidence>
<feature type="region of interest" description="Disordered" evidence="13">
    <location>
        <begin position="138"/>
        <end position="385"/>
    </location>
</feature>
<dbReference type="Proteomes" id="UP001174934">
    <property type="component" value="Unassembled WGS sequence"/>
</dbReference>
<dbReference type="SMART" id="SM00956">
    <property type="entry name" value="RQC"/>
    <property type="match status" value="1"/>
</dbReference>
<dbReference type="GO" id="GO:0006260">
    <property type="term" value="P:DNA replication"/>
    <property type="evidence" value="ECO:0007669"/>
    <property type="project" value="InterPro"/>
</dbReference>
<dbReference type="SUPFAM" id="SSF46785">
    <property type="entry name" value="Winged helix' DNA-binding domain"/>
    <property type="match status" value="1"/>
</dbReference>
<keyword evidence="9" id="KW-0413">Isomerase</keyword>
<dbReference type="PANTHER" id="PTHR13710:SF153">
    <property type="entry name" value="RECQ-LIKE DNA HELICASE BLM"/>
    <property type="match status" value="1"/>
</dbReference>
<dbReference type="Gene3D" id="1.10.10.10">
    <property type="entry name" value="Winged helix-like DNA-binding domain superfamily/Winged helix DNA-binding domain"/>
    <property type="match status" value="1"/>
</dbReference>
<evidence type="ECO:0000313" key="18">
    <source>
        <dbReference type="Proteomes" id="UP001174934"/>
    </source>
</evidence>
<feature type="compositionally biased region" description="Polar residues" evidence="13">
    <location>
        <begin position="67"/>
        <end position="76"/>
    </location>
</feature>
<feature type="compositionally biased region" description="Polar residues" evidence="13">
    <location>
        <begin position="1664"/>
        <end position="1673"/>
    </location>
</feature>
<keyword evidence="5" id="KW-0378">Hydrolase</keyword>
<feature type="region of interest" description="Disordered" evidence="13">
    <location>
        <begin position="1356"/>
        <end position="1438"/>
    </location>
</feature>
<organism evidence="17 18">
    <name type="scientific">Bombardia bombarda</name>
    <dbReference type="NCBI Taxonomy" id="252184"/>
    <lineage>
        <taxon>Eukaryota</taxon>
        <taxon>Fungi</taxon>
        <taxon>Dikarya</taxon>
        <taxon>Ascomycota</taxon>
        <taxon>Pezizomycotina</taxon>
        <taxon>Sordariomycetes</taxon>
        <taxon>Sordariomycetidae</taxon>
        <taxon>Sordariales</taxon>
        <taxon>Lasiosphaeriaceae</taxon>
        <taxon>Bombardia</taxon>
    </lineage>
</organism>
<keyword evidence="18" id="KW-1185">Reference proteome</keyword>
<evidence type="ECO:0000313" key="17">
    <source>
        <dbReference type="EMBL" id="KAK0618576.1"/>
    </source>
</evidence>
<keyword evidence="7" id="KW-0067">ATP-binding</keyword>
<dbReference type="InterPro" id="IPR002121">
    <property type="entry name" value="HRDC_dom"/>
</dbReference>
<reference evidence="17" key="1">
    <citation type="submission" date="2023-06" db="EMBL/GenBank/DDBJ databases">
        <title>Genome-scale phylogeny and comparative genomics of the fungal order Sordariales.</title>
        <authorList>
            <consortium name="Lawrence Berkeley National Laboratory"/>
            <person name="Hensen N."/>
            <person name="Bonometti L."/>
            <person name="Westerberg I."/>
            <person name="Brannstrom I.O."/>
            <person name="Guillou S."/>
            <person name="Cros-Aarteil S."/>
            <person name="Calhoun S."/>
            <person name="Haridas S."/>
            <person name="Kuo A."/>
            <person name="Mondo S."/>
            <person name="Pangilinan J."/>
            <person name="Riley R."/>
            <person name="LaButti K."/>
            <person name="Andreopoulos B."/>
            <person name="Lipzen A."/>
            <person name="Chen C."/>
            <person name="Yanf M."/>
            <person name="Daum C."/>
            <person name="Ng V."/>
            <person name="Clum A."/>
            <person name="Steindorff A."/>
            <person name="Ohm R."/>
            <person name="Martin F."/>
            <person name="Silar P."/>
            <person name="Natvig D."/>
            <person name="Lalanne C."/>
            <person name="Gautier V."/>
            <person name="Ament-velasquez S.L."/>
            <person name="Kruys A."/>
            <person name="Hutchinson M.I."/>
            <person name="Powell A.J."/>
            <person name="Barry K."/>
            <person name="Miller A.N."/>
            <person name="Grigoriev I.V."/>
            <person name="Debuchy R."/>
            <person name="Gladieux P."/>
            <person name="Thoren M.H."/>
            <person name="Johannesson H."/>
        </authorList>
    </citation>
    <scope>NUCLEOTIDE SEQUENCE</scope>
    <source>
        <strain evidence="17">SMH3391-2</strain>
    </source>
</reference>
<keyword evidence="6" id="KW-0347">Helicase</keyword>
<dbReference type="Gene3D" id="3.40.50.300">
    <property type="entry name" value="P-loop containing nucleotide triphosphate hydrolases"/>
    <property type="match status" value="2"/>
</dbReference>
<evidence type="ECO:0000256" key="5">
    <source>
        <dbReference type="ARBA" id="ARBA00022801"/>
    </source>
</evidence>
<dbReference type="Pfam" id="PF00270">
    <property type="entry name" value="DEAD"/>
    <property type="match status" value="1"/>
</dbReference>
<evidence type="ECO:0000256" key="1">
    <source>
        <dbReference type="ARBA" id="ARBA00001947"/>
    </source>
</evidence>
<feature type="compositionally biased region" description="Basic and acidic residues" evidence="13">
    <location>
        <begin position="460"/>
        <end position="469"/>
    </location>
</feature>
<feature type="region of interest" description="Disordered" evidence="13">
    <location>
        <begin position="634"/>
        <end position="696"/>
    </location>
</feature>
<feature type="domain" description="HRDC" evidence="14">
    <location>
        <begin position="1489"/>
        <end position="1572"/>
    </location>
</feature>
<feature type="compositionally biased region" description="Acidic residues" evidence="13">
    <location>
        <begin position="1596"/>
        <end position="1614"/>
    </location>
</feature>
<dbReference type="PROSITE" id="PS51194">
    <property type="entry name" value="HELICASE_CTER"/>
    <property type="match status" value="1"/>
</dbReference>
<dbReference type="EMBL" id="JAULSR010000005">
    <property type="protein sequence ID" value="KAK0618576.1"/>
    <property type="molecule type" value="Genomic_DNA"/>
</dbReference>
<dbReference type="InterPro" id="IPR001650">
    <property type="entry name" value="Helicase_C-like"/>
</dbReference>
<dbReference type="PROSITE" id="PS51192">
    <property type="entry name" value="HELICASE_ATP_BIND_1"/>
    <property type="match status" value="1"/>
</dbReference>
<feature type="compositionally biased region" description="Polar residues" evidence="13">
    <location>
        <begin position="449"/>
        <end position="458"/>
    </location>
</feature>
<dbReference type="GO" id="GO:0016787">
    <property type="term" value="F:hydrolase activity"/>
    <property type="evidence" value="ECO:0007669"/>
    <property type="project" value="UniProtKB-KW"/>
</dbReference>
<dbReference type="GO" id="GO:0000724">
    <property type="term" value="P:double-strand break repair via homologous recombination"/>
    <property type="evidence" value="ECO:0007669"/>
    <property type="project" value="TreeGrafter"/>
</dbReference>